<dbReference type="Proteomes" id="UP000439550">
    <property type="component" value="Unassembled WGS sequence"/>
</dbReference>
<reference evidence="1 2" key="1">
    <citation type="submission" date="2019-10" db="EMBL/GenBank/DDBJ databases">
        <authorList>
            <person name="Dong K."/>
        </authorList>
    </citation>
    <scope>NUCLEOTIDE SEQUENCE [LARGE SCALE GENOMIC DNA]</scope>
    <source>
        <strain evidence="1 2">DSM 28960</strain>
    </source>
</reference>
<keyword evidence="2" id="KW-1185">Reference proteome</keyword>
<sequence length="89" mass="9852">MAYQITKIRLADASHPSTDEITEVKLADGSVETIKELIRFLDSDYEYFYVNSAGKKAAIEAVHDSILKCSIQTKDTASNPDALLSLPQF</sequence>
<dbReference type="AlphaFoldDB" id="A0A7X2D0A9"/>
<dbReference type="EMBL" id="WITJ01000005">
    <property type="protein sequence ID" value="MQW39231.1"/>
    <property type="molecule type" value="Genomic_DNA"/>
</dbReference>
<proteinExistence type="predicted"/>
<accession>A0A7X2D0A9</accession>
<protein>
    <submittedName>
        <fullName evidence="1">DUF3892 domain-containing protein</fullName>
    </submittedName>
</protein>
<dbReference type="RefSeq" id="WP_153495907.1">
    <property type="nucleotide sequence ID" value="NZ_CAXYUY010000002.1"/>
</dbReference>
<evidence type="ECO:0000313" key="2">
    <source>
        <dbReference type="Proteomes" id="UP000439550"/>
    </source>
</evidence>
<dbReference type="OrthoDB" id="2242572at2"/>
<gene>
    <name evidence="1" type="ORF">GHI93_04670</name>
</gene>
<organism evidence="1 2">
    <name type="scientific">Lactococcus hircilactis</name>
    <dbReference type="NCBI Taxonomy" id="1494462"/>
    <lineage>
        <taxon>Bacteria</taxon>
        <taxon>Bacillati</taxon>
        <taxon>Bacillota</taxon>
        <taxon>Bacilli</taxon>
        <taxon>Lactobacillales</taxon>
        <taxon>Streptococcaceae</taxon>
        <taxon>Lactococcus</taxon>
    </lineage>
</organism>
<comment type="caution">
    <text evidence="1">The sequence shown here is derived from an EMBL/GenBank/DDBJ whole genome shotgun (WGS) entry which is preliminary data.</text>
</comment>
<name>A0A7X2D0A9_9LACT</name>
<evidence type="ECO:0000313" key="1">
    <source>
        <dbReference type="EMBL" id="MQW39231.1"/>
    </source>
</evidence>